<feature type="domain" description="Myb-like" evidence="6">
    <location>
        <begin position="10"/>
        <end position="61"/>
    </location>
</feature>
<dbReference type="PROSITE" id="PS51293">
    <property type="entry name" value="SANT"/>
    <property type="match status" value="1"/>
</dbReference>
<reference evidence="10" key="2">
    <citation type="submission" date="2010-04" db="EMBL/GenBank/DDBJ databases">
        <authorList>
            <person name="Buell R."/>
            <person name="Hamilton J."/>
            <person name="Hostetler J."/>
        </authorList>
    </citation>
    <scope>NUCLEOTIDE SEQUENCE [LARGE SCALE GENOMIC DNA]</scope>
    <source>
        <strain evidence="10">DAOM:BR144</strain>
    </source>
</reference>
<dbReference type="PANTHER" id="PTHR12802:SF155">
    <property type="entry name" value="DEUBIQUITINASE MYSM1"/>
    <property type="match status" value="1"/>
</dbReference>
<dbReference type="HOGENOM" id="CLU_080595_0_1_1"/>
<evidence type="ECO:0000256" key="2">
    <source>
        <dbReference type="ARBA" id="ARBA00023125"/>
    </source>
</evidence>
<dbReference type="NCBIfam" id="TIGR01557">
    <property type="entry name" value="myb_SHAQKYF"/>
    <property type="match status" value="1"/>
</dbReference>
<evidence type="ECO:0000313" key="9">
    <source>
        <dbReference type="EnsemblProtists" id="PYU1_T009020"/>
    </source>
</evidence>
<keyword evidence="3" id="KW-0804">Transcription</keyword>
<dbReference type="VEuPathDB" id="FungiDB:PYU1_G009002"/>
<reference evidence="9" key="3">
    <citation type="submission" date="2015-02" db="UniProtKB">
        <authorList>
            <consortium name="EnsemblProtists"/>
        </authorList>
    </citation>
    <scope>IDENTIFICATION</scope>
    <source>
        <strain evidence="9">DAOM BR144</strain>
    </source>
</reference>
<dbReference type="InterPro" id="IPR009057">
    <property type="entry name" value="Homeodomain-like_sf"/>
</dbReference>
<dbReference type="Proteomes" id="UP000019132">
    <property type="component" value="Unassembled WGS sequence"/>
</dbReference>
<feature type="domain" description="SANT" evidence="7">
    <location>
        <begin position="13"/>
        <end position="65"/>
    </location>
</feature>
<dbReference type="PROSITE" id="PS50090">
    <property type="entry name" value="MYB_LIKE"/>
    <property type="match status" value="1"/>
</dbReference>
<name>K3WVM2_GLOUD</name>
<dbReference type="STRING" id="431595.K3WVM2"/>
<dbReference type="AlphaFoldDB" id="K3WVM2"/>
<dbReference type="InterPro" id="IPR001005">
    <property type="entry name" value="SANT/Myb"/>
</dbReference>
<keyword evidence="2" id="KW-0238">DNA-binding</keyword>
<feature type="compositionally biased region" description="Polar residues" evidence="5">
    <location>
        <begin position="113"/>
        <end position="125"/>
    </location>
</feature>
<dbReference type="EMBL" id="GL376599">
    <property type="status" value="NOT_ANNOTATED_CDS"/>
    <property type="molecule type" value="Genomic_DNA"/>
</dbReference>
<evidence type="ECO:0000313" key="10">
    <source>
        <dbReference type="Proteomes" id="UP000019132"/>
    </source>
</evidence>
<dbReference type="CDD" id="cd00167">
    <property type="entry name" value="SANT"/>
    <property type="match status" value="1"/>
</dbReference>
<evidence type="ECO:0000259" key="7">
    <source>
        <dbReference type="PROSITE" id="PS51293"/>
    </source>
</evidence>
<evidence type="ECO:0000259" key="6">
    <source>
        <dbReference type="PROSITE" id="PS50090"/>
    </source>
</evidence>
<dbReference type="InParanoid" id="K3WVM2"/>
<dbReference type="InterPro" id="IPR006447">
    <property type="entry name" value="Myb_dom_plants"/>
</dbReference>
<accession>K3WVM2</accession>
<dbReference type="PANTHER" id="PTHR12802">
    <property type="entry name" value="SWI/SNF COMPLEX-RELATED"/>
    <property type="match status" value="1"/>
</dbReference>
<organism evidence="9 10">
    <name type="scientific">Globisporangium ultimum (strain ATCC 200006 / CBS 805.95 / DAOM BR144)</name>
    <name type="common">Pythium ultimum</name>
    <dbReference type="NCBI Taxonomy" id="431595"/>
    <lineage>
        <taxon>Eukaryota</taxon>
        <taxon>Sar</taxon>
        <taxon>Stramenopiles</taxon>
        <taxon>Oomycota</taxon>
        <taxon>Peronosporomycetes</taxon>
        <taxon>Pythiales</taxon>
        <taxon>Pythiaceae</taxon>
        <taxon>Globisporangium</taxon>
    </lineage>
</organism>
<evidence type="ECO:0000256" key="1">
    <source>
        <dbReference type="ARBA" id="ARBA00023015"/>
    </source>
</evidence>
<keyword evidence="4" id="KW-0539">Nucleus</keyword>
<feature type="domain" description="HTH myb-type" evidence="8">
    <location>
        <begin position="15"/>
        <end position="65"/>
    </location>
</feature>
<evidence type="ECO:0000256" key="4">
    <source>
        <dbReference type="ARBA" id="ARBA00023242"/>
    </source>
</evidence>
<keyword evidence="1" id="KW-0805">Transcription regulation</keyword>
<dbReference type="Gene3D" id="1.10.10.60">
    <property type="entry name" value="Homeodomain-like"/>
    <property type="match status" value="1"/>
</dbReference>
<dbReference type="InterPro" id="IPR017930">
    <property type="entry name" value="Myb_dom"/>
</dbReference>
<proteinExistence type="predicted"/>
<dbReference type="Pfam" id="PF00249">
    <property type="entry name" value="Myb_DNA-binding"/>
    <property type="match status" value="1"/>
</dbReference>
<evidence type="ECO:0000259" key="8">
    <source>
        <dbReference type="PROSITE" id="PS51294"/>
    </source>
</evidence>
<sequence length="174" mass="19112">MNNAQSSNDATRVGRGVWTTEEHDKFLVGLRAFPEGPWKAIADLVGTRSARQVQTHAQKYYEKVARRVRGLRKDRKKVVRSEHRIDEALFELRAADKDAAALASRGLKANVRMSPSTSSRSTGAQVNHPAAMTVDDSYTSGDSDSSLYSLDEDCLNFLIAILDSQELGSSSPSL</sequence>
<dbReference type="PROSITE" id="PS51294">
    <property type="entry name" value="HTH_MYB"/>
    <property type="match status" value="1"/>
</dbReference>
<evidence type="ECO:0000256" key="3">
    <source>
        <dbReference type="ARBA" id="ARBA00023163"/>
    </source>
</evidence>
<protein>
    <submittedName>
        <fullName evidence="9">Uncharacterized protein</fullName>
    </submittedName>
</protein>
<dbReference type="SMART" id="SM00717">
    <property type="entry name" value="SANT"/>
    <property type="match status" value="1"/>
</dbReference>
<feature type="region of interest" description="Disordered" evidence="5">
    <location>
        <begin position="112"/>
        <end position="138"/>
    </location>
</feature>
<evidence type="ECO:0000256" key="5">
    <source>
        <dbReference type="SAM" id="MobiDB-lite"/>
    </source>
</evidence>
<dbReference type="GO" id="GO:0003677">
    <property type="term" value="F:DNA binding"/>
    <property type="evidence" value="ECO:0007669"/>
    <property type="project" value="UniProtKB-KW"/>
</dbReference>
<keyword evidence="10" id="KW-1185">Reference proteome</keyword>
<dbReference type="InterPro" id="IPR017884">
    <property type="entry name" value="SANT_dom"/>
</dbReference>
<dbReference type="EnsemblProtists" id="PYU1_T009020">
    <property type="protein sequence ID" value="PYU1_T009020"/>
    <property type="gene ID" value="PYU1_G009002"/>
</dbReference>
<dbReference type="SUPFAM" id="SSF46689">
    <property type="entry name" value="Homeodomain-like"/>
    <property type="match status" value="1"/>
</dbReference>
<reference evidence="10" key="1">
    <citation type="journal article" date="2010" name="Genome Biol.">
        <title>Genome sequence of the necrotrophic plant pathogen Pythium ultimum reveals original pathogenicity mechanisms and effector repertoire.</title>
        <authorList>
            <person name="Levesque C.A."/>
            <person name="Brouwer H."/>
            <person name="Cano L."/>
            <person name="Hamilton J.P."/>
            <person name="Holt C."/>
            <person name="Huitema E."/>
            <person name="Raffaele S."/>
            <person name="Robideau G.P."/>
            <person name="Thines M."/>
            <person name="Win J."/>
            <person name="Zerillo M.M."/>
            <person name="Beakes G.W."/>
            <person name="Boore J.L."/>
            <person name="Busam D."/>
            <person name="Dumas B."/>
            <person name="Ferriera S."/>
            <person name="Fuerstenberg S.I."/>
            <person name="Gachon C.M."/>
            <person name="Gaulin E."/>
            <person name="Govers F."/>
            <person name="Grenville-Briggs L."/>
            <person name="Horner N."/>
            <person name="Hostetler J."/>
            <person name="Jiang R.H."/>
            <person name="Johnson J."/>
            <person name="Krajaejun T."/>
            <person name="Lin H."/>
            <person name="Meijer H.J."/>
            <person name="Moore B."/>
            <person name="Morris P."/>
            <person name="Phuntmart V."/>
            <person name="Puiu D."/>
            <person name="Shetty J."/>
            <person name="Stajich J.E."/>
            <person name="Tripathy S."/>
            <person name="Wawra S."/>
            <person name="van West P."/>
            <person name="Whitty B.R."/>
            <person name="Coutinho P.M."/>
            <person name="Henrissat B."/>
            <person name="Martin F."/>
            <person name="Thomas P.D."/>
            <person name="Tyler B.M."/>
            <person name="De Vries R.P."/>
            <person name="Kamoun S."/>
            <person name="Yandell M."/>
            <person name="Tisserat N."/>
            <person name="Buell C.R."/>
        </authorList>
    </citation>
    <scope>NUCLEOTIDE SEQUENCE</scope>
    <source>
        <strain evidence="10">DAOM:BR144</strain>
    </source>
</reference>
<dbReference type="eggNOG" id="ENOG502S4XT">
    <property type="taxonomic scope" value="Eukaryota"/>
</dbReference>